<dbReference type="AlphaFoldDB" id="A0A4R6SI81"/>
<proteinExistence type="predicted"/>
<reference evidence="1 2" key="1">
    <citation type="submission" date="2019-03" db="EMBL/GenBank/DDBJ databases">
        <title>Genomic Encyclopedia of Type Strains, Phase IV (KMG-IV): sequencing the most valuable type-strain genomes for metagenomic binning, comparative biology and taxonomic classification.</title>
        <authorList>
            <person name="Goeker M."/>
        </authorList>
    </citation>
    <scope>NUCLEOTIDE SEQUENCE [LARGE SCALE GENOMIC DNA]</scope>
    <source>
        <strain evidence="1 2">DSM 45361</strain>
    </source>
</reference>
<dbReference type="RefSeq" id="WP_133849275.1">
    <property type="nucleotide sequence ID" value="NZ_SNXZ01000002.1"/>
</dbReference>
<dbReference type="Proteomes" id="UP000295444">
    <property type="component" value="Unassembled WGS sequence"/>
</dbReference>
<gene>
    <name evidence="1" type="ORF">EV186_102440</name>
</gene>
<comment type="caution">
    <text evidence="1">The sequence shown here is derived from an EMBL/GenBank/DDBJ whole genome shotgun (WGS) entry which is preliminary data.</text>
</comment>
<protein>
    <recommendedName>
        <fullName evidence="3">CHAT domain-containing protein</fullName>
    </recommendedName>
</protein>
<sequence length="435" mass="49270">MTQPEIEHEVRFDATAGFRFTETLRASNRPRDLNLIIEPDGSTHRLKVQTLDPELRAAFGDKIECVLPLTVEQLWGHVQECRDTWHTTVIDHQSTSGELVFQRYWDMVKAPQHLTAVLRPIAEAGSKLFLAIFQPDIDDGSQDVSVRKHIFTVLREHTVDRPLWIRCTSSRFFAPWNLIYCRKVTDDPIDPTGFWGYQHVVEHIPRDGSVLAHDLQQPGDEPLRLGINIDPGLDQWLEPLGVECLRPVLEQFESYHGVNPQRREYKAELAEAFKAGIDDHVLYFCCHAEQEGDQAVIVGKPGRLRLGDTNDDGWILPSDITLWTDGTDMARKPVVFLNACAGGQFNSVFYQGFGDRFLAKGACSVIGPQTDLPAVFGGAFARQFFARFFAGSQDNKVGTVLAELRRTFFDQYKNPLGMLYSLYRGADMFLDRAVN</sequence>
<keyword evidence="2" id="KW-1185">Reference proteome</keyword>
<name>A0A4R6SI81_LABRH</name>
<evidence type="ECO:0000313" key="2">
    <source>
        <dbReference type="Proteomes" id="UP000295444"/>
    </source>
</evidence>
<dbReference type="EMBL" id="SNXZ01000002">
    <property type="protein sequence ID" value="TDQ00579.1"/>
    <property type="molecule type" value="Genomic_DNA"/>
</dbReference>
<evidence type="ECO:0008006" key="3">
    <source>
        <dbReference type="Google" id="ProtNLM"/>
    </source>
</evidence>
<evidence type="ECO:0000313" key="1">
    <source>
        <dbReference type="EMBL" id="TDQ00579.1"/>
    </source>
</evidence>
<organism evidence="1 2">
    <name type="scientific">Labedaea rhizosphaerae</name>
    <dbReference type="NCBI Taxonomy" id="598644"/>
    <lineage>
        <taxon>Bacteria</taxon>
        <taxon>Bacillati</taxon>
        <taxon>Actinomycetota</taxon>
        <taxon>Actinomycetes</taxon>
        <taxon>Pseudonocardiales</taxon>
        <taxon>Pseudonocardiaceae</taxon>
        <taxon>Labedaea</taxon>
    </lineage>
</organism>
<dbReference type="OrthoDB" id="5183603at2"/>
<accession>A0A4R6SI81</accession>